<feature type="compositionally biased region" description="Low complexity" evidence="2">
    <location>
        <begin position="887"/>
        <end position="903"/>
    </location>
</feature>
<dbReference type="PROSITE" id="PS50088">
    <property type="entry name" value="ANK_REPEAT"/>
    <property type="match status" value="1"/>
</dbReference>
<dbReference type="Pfam" id="PF01843">
    <property type="entry name" value="DIL"/>
    <property type="match status" value="1"/>
</dbReference>
<feature type="compositionally biased region" description="Acidic residues" evidence="2">
    <location>
        <begin position="366"/>
        <end position="381"/>
    </location>
</feature>
<dbReference type="InterPro" id="IPR052072">
    <property type="entry name" value="Vascular_dev_regulator"/>
</dbReference>
<dbReference type="RefSeq" id="XP_066802605.1">
    <property type="nucleotide sequence ID" value="XM_066947226.1"/>
</dbReference>
<evidence type="ECO:0000256" key="2">
    <source>
        <dbReference type="SAM" id="MobiDB-lite"/>
    </source>
</evidence>
<gene>
    <name evidence="4" type="ORF">IAR55_004125</name>
</gene>
<organism evidence="4 5">
    <name type="scientific">Kwoniella newhampshirensis</name>
    <dbReference type="NCBI Taxonomy" id="1651941"/>
    <lineage>
        <taxon>Eukaryota</taxon>
        <taxon>Fungi</taxon>
        <taxon>Dikarya</taxon>
        <taxon>Basidiomycota</taxon>
        <taxon>Agaricomycotina</taxon>
        <taxon>Tremellomycetes</taxon>
        <taxon>Tremellales</taxon>
        <taxon>Cryptococcaceae</taxon>
        <taxon>Kwoniella</taxon>
    </lineage>
</organism>
<feature type="repeat" description="ANK" evidence="1">
    <location>
        <begin position="206"/>
        <end position="238"/>
    </location>
</feature>
<dbReference type="Proteomes" id="UP001388673">
    <property type="component" value="Unassembled WGS sequence"/>
</dbReference>
<dbReference type="InterPro" id="IPR037986">
    <property type="entry name" value="Myo5p-like_CBD_DIL"/>
</dbReference>
<comment type="caution">
    <text evidence="4">The sequence shown here is derived from an EMBL/GenBank/DDBJ whole genome shotgun (WGS) entry which is preliminary data.</text>
</comment>
<feature type="compositionally biased region" description="Basic and acidic residues" evidence="2">
    <location>
        <begin position="1071"/>
        <end position="1082"/>
    </location>
</feature>
<dbReference type="InterPro" id="IPR002710">
    <property type="entry name" value="Dilute_dom"/>
</dbReference>
<proteinExistence type="predicted"/>
<dbReference type="PANTHER" id="PTHR16027">
    <property type="entry name" value="DILUTE DOMAIN-CONTAINING PROTEIN YPR089W"/>
    <property type="match status" value="1"/>
</dbReference>
<protein>
    <recommendedName>
        <fullName evidence="3">Dilute domain-containing protein</fullName>
    </recommendedName>
</protein>
<feature type="compositionally biased region" description="Basic and acidic residues" evidence="2">
    <location>
        <begin position="791"/>
        <end position="803"/>
    </location>
</feature>
<keyword evidence="5" id="KW-1185">Reference proteome</keyword>
<dbReference type="PANTHER" id="PTHR16027:SF6">
    <property type="entry name" value="DILUTE DOMAIN-CONTAINING PROTEIN"/>
    <property type="match status" value="1"/>
</dbReference>
<feature type="compositionally biased region" description="Polar residues" evidence="2">
    <location>
        <begin position="965"/>
        <end position="976"/>
    </location>
</feature>
<feature type="compositionally biased region" description="Polar residues" evidence="2">
    <location>
        <begin position="1014"/>
        <end position="1023"/>
    </location>
</feature>
<dbReference type="KEGG" id="kne:92181383"/>
<evidence type="ECO:0000313" key="4">
    <source>
        <dbReference type="EMBL" id="KAK8853419.1"/>
    </source>
</evidence>
<reference evidence="4 5" key="1">
    <citation type="journal article" date="2024" name="bioRxiv">
        <title>Comparative genomics of Cryptococcus and Kwoniella reveals pathogenesis evolution and contrasting karyotype dynamics via intercentromeric recombination or chromosome fusion.</title>
        <authorList>
            <person name="Coelho M.A."/>
            <person name="David-Palma M."/>
            <person name="Shea T."/>
            <person name="Bowers K."/>
            <person name="McGinley-Smith S."/>
            <person name="Mohammad A.W."/>
            <person name="Gnirke A."/>
            <person name="Yurkov A.M."/>
            <person name="Nowrousian M."/>
            <person name="Sun S."/>
            <person name="Cuomo C.A."/>
            <person name="Heitman J."/>
        </authorList>
    </citation>
    <scope>NUCLEOTIDE SEQUENCE [LARGE SCALE GENOMIC DNA]</scope>
    <source>
        <strain evidence="4 5">CBS 13917</strain>
    </source>
</reference>
<feature type="region of interest" description="Disordered" evidence="2">
    <location>
        <begin position="878"/>
        <end position="903"/>
    </location>
</feature>
<feature type="region of interest" description="Disordered" evidence="2">
    <location>
        <begin position="942"/>
        <end position="1177"/>
    </location>
</feature>
<evidence type="ECO:0000259" key="3">
    <source>
        <dbReference type="PROSITE" id="PS51126"/>
    </source>
</evidence>
<dbReference type="CDD" id="cd15473">
    <property type="entry name" value="Myo5p-like_CBD_DIL_ANK"/>
    <property type="match status" value="1"/>
</dbReference>
<dbReference type="PROSITE" id="PS50297">
    <property type="entry name" value="ANK_REP_REGION"/>
    <property type="match status" value="1"/>
</dbReference>
<feature type="region of interest" description="Disordered" evidence="2">
    <location>
        <begin position="563"/>
        <end position="593"/>
    </location>
</feature>
<dbReference type="GO" id="GO:0051020">
    <property type="term" value="F:GTPase binding"/>
    <property type="evidence" value="ECO:0007669"/>
    <property type="project" value="TreeGrafter"/>
</dbReference>
<dbReference type="EMBL" id="JBCAWK010000007">
    <property type="protein sequence ID" value="KAK8853419.1"/>
    <property type="molecule type" value="Genomic_DNA"/>
</dbReference>
<dbReference type="Gene3D" id="1.25.40.20">
    <property type="entry name" value="Ankyrin repeat-containing domain"/>
    <property type="match status" value="1"/>
</dbReference>
<feature type="region of interest" description="Disordered" evidence="2">
    <location>
        <begin position="1"/>
        <end position="32"/>
    </location>
</feature>
<dbReference type="InterPro" id="IPR036770">
    <property type="entry name" value="Ankyrin_rpt-contain_sf"/>
</dbReference>
<feature type="region of interest" description="Disordered" evidence="2">
    <location>
        <begin position="269"/>
        <end position="302"/>
    </location>
</feature>
<dbReference type="AlphaFoldDB" id="A0AAW0YYS5"/>
<dbReference type="GeneID" id="92181383"/>
<feature type="compositionally biased region" description="Polar residues" evidence="2">
    <location>
        <begin position="1091"/>
        <end position="1113"/>
    </location>
</feature>
<dbReference type="SMART" id="SM01132">
    <property type="entry name" value="DIL"/>
    <property type="match status" value="1"/>
</dbReference>
<dbReference type="InterPro" id="IPR002110">
    <property type="entry name" value="Ankyrin_rpt"/>
</dbReference>
<feature type="region of interest" description="Disordered" evidence="2">
    <location>
        <begin position="366"/>
        <end position="385"/>
    </location>
</feature>
<accession>A0AAW0YYS5</accession>
<feature type="region of interest" description="Disordered" evidence="2">
    <location>
        <begin position="790"/>
        <end position="813"/>
    </location>
</feature>
<feature type="region of interest" description="Disordered" evidence="2">
    <location>
        <begin position="63"/>
        <end position="102"/>
    </location>
</feature>
<keyword evidence="1" id="KW-0040">ANK repeat</keyword>
<feature type="compositionally biased region" description="Low complexity" evidence="2">
    <location>
        <begin position="15"/>
        <end position="26"/>
    </location>
</feature>
<feature type="domain" description="Dilute" evidence="3">
    <location>
        <begin position="445"/>
        <end position="779"/>
    </location>
</feature>
<evidence type="ECO:0000313" key="5">
    <source>
        <dbReference type="Proteomes" id="UP001388673"/>
    </source>
</evidence>
<name>A0AAW0YYS5_9TREE</name>
<evidence type="ECO:0000256" key="1">
    <source>
        <dbReference type="PROSITE-ProRule" id="PRU00023"/>
    </source>
</evidence>
<dbReference type="SUPFAM" id="SSF48403">
    <property type="entry name" value="Ankyrin repeat"/>
    <property type="match status" value="1"/>
</dbReference>
<sequence length="1177" mass="129932">MSLTSSHLPLPPTPAASSYATTSTSPNPLDAPRMAHILVPESPLIDRSLGSPDRRAMEGGMMADTLSVDGGSGGGGSSLRGVKRSNSYNRSPEPRFLADPSPSTLLPLLEEAESSGLRLRLILRHAIRWGVQRGDVELISWLVGFEGLWADLLDDEVASMEDDEGWGIVGMAINSSCGRQEKEECVRAIVSRWGLEVGPRGGRDRTGWTPLHLAALLSTPPLISFMLGRGASPHALTNRGLTPLDLVVGMLYREDVALFLEHATSNGQSSCTPISNHIPHFPPGRQKMLDRRRRQASRQLEEMEANERRMRLESEREQWLRDSARFVDVDAELLISTSAAKRERAHSGDSHDSGLGWMGYELDLEAERDEESESEDGEGDENERSPNMLVFSLSHLPTILDILITDHTPYCQPLPRRTLPANALFLYAKFALHQCDETWVEELLEAAVERIEQSVYSNAGNLAHLAFWAYNTSVLLYLLRTDSRLESTCDDLGLLSMMAGLINAIHVFIIRVAEQRVDTVLDSAILDYETLEDFTDVRFEGEWSLFRSFAPKKKREVPKASSIFAQGSPGGASIDTSSSPSGGSPFRTPARHHSMGDLHLSATTPRSISRESNVSGQSLVSAIELDLSPARITDILSGVLLVLQLYEVNPAIVVQAFSQIFFWISCELFNRILANKKYLCRSKAVQIRMNITVLEDWVRANGLPSKTATKHLGPVTQLLQWLQCLSQIKEFHTLIGTMQNIKAVNPLQMRRAVRDYRYEVNEGKMTEECAQYLVQLQKDWERRRIQLSVQEAERRRSGSEQSDHTSGSADMSVVDDSTPIAALFDGTTALADFTPQSAPECLGESLDSRYMLPFQLPQENEYLVATPPTEAAFHNVSPASPFISDGSRTSRPPSRSSFSSSRPLGWALPKEKKLRELPPDFFKWLKERQTALKLGRDDLRPDKRLVPALDPPLGPSRRVPMISPTLANGSHSATPTPTRPAVDTAKANSTVDRDELLSPLEDLDGPDGRAPLVTSATYSSKGVNGSGGGMPSPALRSSKSINELRERSKLISAPVFGDLEEEDDMGSANDGRLRSESFELKPRMQKGGNSGYSTPPLQRQTSSRLVTAAASPTSSEGKGSGKKSRWWKLSNSADKRKKREGSEDTIAPSNYRDAWTEEEILTPVATEPDSEGKKFWG</sequence>
<dbReference type="PROSITE" id="PS51126">
    <property type="entry name" value="DILUTE"/>
    <property type="match status" value="1"/>
</dbReference>